<proteinExistence type="predicted"/>
<evidence type="ECO:0000313" key="3">
    <source>
        <dbReference type="EMBL" id="KAF2399787.1"/>
    </source>
</evidence>
<evidence type="ECO:0000313" key="4">
    <source>
        <dbReference type="Proteomes" id="UP000799640"/>
    </source>
</evidence>
<feature type="transmembrane region" description="Helical" evidence="2">
    <location>
        <begin position="514"/>
        <end position="536"/>
    </location>
</feature>
<keyword evidence="2" id="KW-1133">Transmembrane helix</keyword>
<name>A0A6G1HVC1_9PEZI</name>
<dbReference type="InterPro" id="IPR007720">
    <property type="entry name" value="PigQ/GPI1"/>
</dbReference>
<feature type="transmembrane region" description="Helical" evidence="2">
    <location>
        <begin position="619"/>
        <end position="644"/>
    </location>
</feature>
<accession>A0A6G1HVC1</accession>
<dbReference type="OrthoDB" id="70250at2759"/>
<dbReference type="GO" id="GO:0005783">
    <property type="term" value="C:endoplasmic reticulum"/>
    <property type="evidence" value="ECO:0007669"/>
    <property type="project" value="TreeGrafter"/>
</dbReference>
<feature type="transmembrane region" description="Helical" evidence="2">
    <location>
        <begin position="454"/>
        <end position="472"/>
    </location>
</feature>
<sequence length="798" mass="89769">MHPFSGITLGIFVAGYITARWDLVTRLYELAIFAWDHGVVTRAAKGFTILSIFFFLFIIPIERLAVRETDLVRLLPVALRQLTPQSTPAPPAAASPRASSSSAAAPSKIAPMLHNGLMRIFWPSDAPTEARPGVLVGFRNSELDMTVVAVLQDVELRSVDNALRLETLYRNSPYAISLVLERCGKGALQVLGTVNPRSPPAAFNPASIVVSIDRKTRFPRLYTGATALMFQIILFDRPHPTQMQYLSLSPISLALGDKAGEKGFPPLDGVEAAEERERRRKEALVEKLRQHTVVWHAHTPKEKLLPIIIEQINCSFELNALLQRNVGLVGSRPRRALSVSERVVKSATNLWDYVLLALWHVIVIWIYPVFARLFVVGLIVHRMAAELVLHVLDWRLFPGHAALKDVSATAQQVDIRLQQFCYWPKQYLTLRRRKQTWQSITHSHPEYIRFYNSLWLVANDVIIGIALGSYIIDNADLVALQLDRVLDAWTIDGLQRMIAWLMDWPAGLKLNTELATFLGDLFLWVIDYWAGCMAVLRPHLPAVVRFIGFSAFAGATMPISLFSDLVSVLTLHVYSFYAASARIFHWQLTIIMSLFHLFRGKKNNVLRSRIDSCDYDLDQLLLGTILFTLLFFLLPTVFVFYITFAGARMAIIMLKAGLDTCLACLNHFPLFALMLRFKDSRRLPGGIKFELCVPPVQEGEAHVALVHLKSVPLPLSAMLNSYVSLGNRIRKHYASPGVMLCLATGRFVPPIHRKNLYSLQYSMLPAKRVGIGQLWQELSEEVGGLGQENGKKGVSRRR</sequence>
<feature type="transmembrane region" description="Helical" evidence="2">
    <location>
        <begin position="543"/>
        <end position="562"/>
    </location>
</feature>
<evidence type="ECO:0000256" key="1">
    <source>
        <dbReference type="SAM" id="MobiDB-lite"/>
    </source>
</evidence>
<protein>
    <submittedName>
        <fullName evidence="3">N-acetylglucosaminyl transferase component Gpi1</fullName>
    </submittedName>
</protein>
<feature type="transmembrane region" description="Helical" evidence="2">
    <location>
        <begin position="43"/>
        <end position="61"/>
    </location>
</feature>
<dbReference type="EMBL" id="ML996696">
    <property type="protein sequence ID" value="KAF2399787.1"/>
    <property type="molecule type" value="Genomic_DNA"/>
</dbReference>
<keyword evidence="3" id="KW-0808">Transferase</keyword>
<gene>
    <name evidence="3" type="ORF">EJ06DRAFT_582422</name>
</gene>
<dbReference type="Proteomes" id="UP000799640">
    <property type="component" value="Unassembled WGS sequence"/>
</dbReference>
<feature type="region of interest" description="Disordered" evidence="1">
    <location>
        <begin position="85"/>
        <end position="105"/>
    </location>
</feature>
<keyword evidence="4" id="KW-1185">Reference proteome</keyword>
<dbReference type="PANTHER" id="PTHR21329">
    <property type="entry name" value="PHOSPHATIDYLINOSITOL N-ACETYLGLUCOSAMINYLTRANSFERASE SUBUNIT Q-RELATED"/>
    <property type="match status" value="1"/>
</dbReference>
<dbReference type="GO" id="GO:0016020">
    <property type="term" value="C:membrane"/>
    <property type="evidence" value="ECO:0007669"/>
    <property type="project" value="InterPro"/>
</dbReference>
<dbReference type="GO" id="GO:0006506">
    <property type="term" value="P:GPI anchor biosynthetic process"/>
    <property type="evidence" value="ECO:0007669"/>
    <property type="project" value="InterPro"/>
</dbReference>
<feature type="transmembrane region" description="Helical" evidence="2">
    <location>
        <begin position="350"/>
        <end position="367"/>
    </location>
</feature>
<keyword evidence="2" id="KW-0472">Membrane</keyword>
<dbReference type="GO" id="GO:0016740">
    <property type="term" value="F:transferase activity"/>
    <property type="evidence" value="ECO:0007669"/>
    <property type="project" value="UniProtKB-KW"/>
</dbReference>
<keyword evidence="2" id="KW-0812">Transmembrane</keyword>
<dbReference type="PANTHER" id="PTHR21329:SF3">
    <property type="entry name" value="PHOSPHATIDYLINOSITOL N-ACETYLGLUCOSAMINYLTRANSFERASE SUBUNIT Q"/>
    <property type="match status" value="1"/>
</dbReference>
<feature type="compositionally biased region" description="Low complexity" evidence="1">
    <location>
        <begin position="94"/>
        <end position="105"/>
    </location>
</feature>
<organism evidence="3 4">
    <name type="scientific">Trichodelitschia bisporula</name>
    <dbReference type="NCBI Taxonomy" id="703511"/>
    <lineage>
        <taxon>Eukaryota</taxon>
        <taxon>Fungi</taxon>
        <taxon>Dikarya</taxon>
        <taxon>Ascomycota</taxon>
        <taxon>Pezizomycotina</taxon>
        <taxon>Dothideomycetes</taxon>
        <taxon>Dothideomycetes incertae sedis</taxon>
        <taxon>Phaeotrichales</taxon>
        <taxon>Phaeotrichaceae</taxon>
        <taxon>Trichodelitschia</taxon>
    </lineage>
</organism>
<dbReference type="AlphaFoldDB" id="A0A6G1HVC1"/>
<dbReference type="Pfam" id="PF05024">
    <property type="entry name" value="Gpi1"/>
    <property type="match status" value="1"/>
</dbReference>
<evidence type="ECO:0000256" key="2">
    <source>
        <dbReference type="SAM" id="Phobius"/>
    </source>
</evidence>
<feature type="transmembrane region" description="Helical" evidence="2">
    <location>
        <begin position="574"/>
        <end position="598"/>
    </location>
</feature>
<reference evidence="3" key="1">
    <citation type="journal article" date="2020" name="Stud. Mycol.">
        <title>101 Dothideomycetes genomes: a test case for predicting lifestyles and emergence of pathogens.</title>
        <authorList>
            <person name="Haridas S."/>
            <person name="Albert R."/>
            <person name="Binder M."/>
            <person name="Bloem J."/>
            <person name="Labutti K."/>
            <person name="Salamov A."/>
            <person name="Andreopoulos B."/>
            <person name="Baker S."/>
            <person name="Barry K."/>
            <person name="Bills G."/>
            <person name="Bluhm B."/>
            <person name="Cannon C."/>
            <person name="Castanera R."/>
            <person name="Culley D."/>
            <person name="Daum C."/>
            <person name="Ezra D."/>
            <person name="Gonzalez J."/>
            <person name="Henrissat B."/>
            <person name="Kuo A."/>
            <person name="Liang C."/>
            <person name="Lipzen A."/>
            <person name="Lutzoni F."/>
            <person name="Magnuson J."/>
            <person name="Mondo S."/>
            <person name="Nolan M."/>
            <person name="Ohm R."/>
            <person name="Pangilinan J."/>
            <person name="Park H.-J."/>
            <person name="Ramirez L."/>
            <person name="Alfaro M."/>
            <person name="Sun H."/>
            <person name="Tritt A."/>
            <person name="Yoshinaga Y."/>
            <person name="Zwiers L.-H."/>
            <person name="Turgeon B."/>
            <person name="Goodwin S."/>
            <person name="Spatafora J."/>
            <person name="Crous P."/>
            <person name="Grigoriev I."/>
        </authorList>
    </citation>
    <scope>NUCLEOTIDE SEQUENCE</scope>
    <source>
        <strain evidence="3">CBS 262.69</strain>
    </source>
</reference>